<dbReference type="InterPro" id="IPR002575">
    <property type="entry name" value="Aminoglycoside_PTrfase"/>
</dbReference>
<accession>A0A432Z0R1</accession>
<dbReference type="STRING" id="1122124.GCA_000423165_02106"/>
<proteinExistence type="predicted"/>
<dbReference type="Gene3D" id="3.30.200.20">
    <property type="entry name" value="Phosphorylase Kinase, domain 1"/>
    <property type="match status" value="1"/>
</dbReference>
<gene>
    <name evidence="2" type="ORF">CWI80_11150</name>
</gene>
<dbReference type="Pfam" id="PF01636">
    <property type="entry name" value="APH"/>
    <property type="match status" value="1"/>
</dbReference>
<dbReference type="InterPro" id="IPR011009">
    <property type="entry name" value="Kinase-like_dom_sf"/>
</dbReference>
<dbReference type="EMBL" id="PIQE01000004">
    <property type="protein sequence ID" value="RUO69772.1"/>
    <property type="molecule type" value="Genomic_DNA"/>
</dbReference>
<feature type="domain" description="Aminoglycoside phosphotransferase" evidence="1">
    <location>
        <begin position="42"/>
        <end position="246"/>
    </location>
</feature>
<keyword evidence="2" id="KW-0723">Serine/threonine-protein kinase</keyword>
<sequence length="344" mass="39608">MTWPAICQRGISVENKRELQLQAWCESVTGCPQHDLQPVFGDARPWRYYRVSDGVRSLIAVDTMNTEAAMQSYLAVADAYALQNIQVPELVAVNTQRGFMLITDLGSHLLLSQLKADSIAHWYPKVYADLAEIMQVQQTPQFELPVFAAEHMHQELDLMAEWLLREHLQLQFSATEQQIWQSFCDKIVASAMEQPQVGTHRKFHARNILLQQDHSFAFTGFHDAAIGPITYDAVSLLRDCYIRWPEAIVCDLSQQCFEYLRSARSDLTVDAATWQRWFDWMGLQRHCYVSGLFARRYRRDGNPGYLQDIPRNLAYLHDIAGNYAEFDDFKTLLVERVLPALDAT</sequence>
<comment type="caution">
    <text evidence="2">The sequence shown here is derived from an EMBL/GenBank/DDBJ whole genome shotgun (WGS) entry which is preliminary data.</text>
</comment>
<evidence type="ECO:0000313" key="2">
    <source>
        <dbReference type="EMBL" id="RUO69772.1"/>
    </source>
</evidence>
<name>A0A432Z0R1_9GAMM</name>
<evidence type="ECO:0000313" key="3">
    <source>
        <dbReference type="Proteomes" id="UP000287022"/>
    </source>
</evidence>
<dbReference type="GO" id="GO:0004674">
    <property type="term" value="F:protein serine/threonine kinase activity"/>
    <property type="evidence" value="ECO:0007669"/>
    <property type="project" value="UniProtKB-KW"/>
</dbReference>
<dbReference type="SUPFAM" id="SSF56112">
    <property type="entry name" value="Protein kinase-like (PK-like)"/>
    <property type="match status" value="1"/>
</dbReference>
<evidence type="ECO:0000259" key="1">
    <source>
        <dbReference type="Pfam" id="PF01636"/>
    </source>
</evidence>
<dbReference type="Proteomes" id="UP000287022">
    <property type="component" value="Unassembled WGS sequence"/>
</dbReference>
<dbReference type="AlphaFoldDB" id="A0A432Z0R1"/>
<keyword evidence="3" id="KW-1185">Reference proteome</keyword>
<keyword evidence="2" id="KW-0418">Kinase</keyword>
<dbReference type="Gene3D" id="3.90.1200.10">
    <property type="match status" value="1"/>
</dbReference>
<keyword evidence="2" id="KW-0808">Transferase</keyword>
<reference evidence="3" key="1">
    <citation type="journal article" date="2018" name="Front. Microbiol.">
        <title>Genome-Based Analysis Reveals the Taxonomy and Diversity of the Family Idiomarinaceae.</title>
        <authorList>
            <person name="Liu Y."/>
            <person name="Lai Q."/>
            <person name="Shao Z."/>
        </authorList>
    </citation>
    <scope>NUCLEOTIDE SEQUENCE [LARGE SCALE GENOMIC DNA]</scope>
    <source>
        <strain evidence="3">c121</strain>
    </source>
</reference>
<organism evidence="2 3">
    <name type="scientific">Pseudidiomarina sediminum</name>
    <dbReference type="NCBI Taxonomy" id="431675"/>
    <lineage>
        <taxon>Bacteria</taxon>
        <taxon>Pseudomonadati</taxon>
        <taxon>Pseudomonadota</taxon>
        <taxon>Gammaproteobacteria</taxon>
        <taxon>Alteromonadales</taxon>
        <taxon>Idiomarinaceae</taxon>
        <taxon>Pseudidiomarina</taxon>
    </lineage>
</organism>
<protein>
    <submittedName>
        <fullName evidence="2">Serine/threonine protein kinase</fullName>
    </submittedName>
</protein>